<protein>
    <recommendedName>
        <fullName evidence="3">NACHT-NTPase and P-loop NTPases N-terminal domain-containing protein</fullName>
    </recommendedName>
</protein>
<evidence type="ECO:0000313" key="1">
    <source>
        <dbReference type="EMBL" id="KAK7417611.1"/>
    </source>
</evidence>
<name>A0ABR1H9A6_9HYPO</name>
<reference evidence="1 2" key="1">
    <citation type="journal article" date="2025" name="Microbiol. Resour. Announc.">
        <title>Draft genome sequences for Neonectria magnoliae and Neonectria punicea, canker pathogens of Liriodendron tulipifera and Acer saccharum in West Virginia.</title>
        <authorList>
            <person name="Petronek H.M."/>
            <person name="Kasson M.T."/>
            <person name="Metheny A.M."/>
            <person name="Stauder C.M."/>
            <person name="Lovett B."/>
            <person name="Lynch S.C."/>
            <person name="Garnas J.R."/>
            <person name="Kasson L.R."/>
            <person name="Stajich J.E."/>
        </authorList>
    </citation>
    <scope>NUCLEOTIDE SEQUENCE [LARGE SCALE GENOMIC DNA]</scope>
    <source>
        <strain evidence="1 2">NRRL 64653</strain>
    </source>
</reference>
<dbReference type="EMBL" id="JAZAVJ010000055">
    <property type="protein sequence ID" value="KAK7417611.1"/>
    <property type="molecule type" value="Genomic_DNA"/>
</dbReference>
<proteinExistence type="predicted"/>
<organism evidence="1 2">
    <name type="scientific">Neonectria punicea</name>
    <dbReference type="NCBI Taxonomy" id="979145"/>
    <lineage>
        <taxon>Eukaryota</taxon>
        <taxon>Fungi</taxon>
        <taxon>Dikarya</taxon>
        <taxon>Ascomycota</taxon>
        <taxon>Pezizomycotina</taxon>
        <taxon>Sordariomycetes</taxon>
        <taxon>Hypocreomycetidae</taxon>
        <taxon>Hypocreales</taxon>
        <taxon>Nectriaceae</taxon>
        <taxon>Neonectria</taxon>
    </lineage>
</organism>
<evidence type="ECO:0000313" key="2">
    <source>
        <dbReference type="Proteomes" id="UP001498476"/>
    </source>
</evidence>
<gene>
    <name evidence="1" type="ORF">QQX98_004432</name>
</gene>
<dbReference type="Proteomes" id="UP001498476">
    <property type="component" value="Unassembled WGS sequence"/>
</dbReference>
<evidence type="ECO:0008006" key="3">
    <source>
        <dbReference type="Google" id="ProtNLM"/>
    </source>
</evidence>
<accession>A0ABR1H9A6</accession>
<keyword evidence="2" id="KW-1185">Reference proteome</keyword>
<comment type="caution">
    <text evidence="1">The sequence shown here is derived from an EMBL/GenBank/DDBJ whole genome shotgun (WGS) entry which is preliminary data.</text>
</comment>
<sequence>MAEVVGLVASSFTLLEVADKVTSGLFRLKRLWIEVKDVPETIGDILARLDVLLPVVVEIDKDFRKGSGLSGNSAATLSLSYCQNAINELTFVIDDLSRNIESARGFRRNAARLKVVLKKETVQV</sequence>